<dbReference type="OrthoDB" id="7869153at2"/>
<gene>
    <name evidence="2" type="ORF">CR203_06760</name>
</gene>
<dbReference type="Pfam" id="PF14398">
    <property type="entry name" value="ATPgrasp_YheCD"/>
    <property type="match status" value="2"/>
</dbReference>
<evidence type="ECO:0000256" key="1">
    <source>
        <dbReference type="SAM" id="Coils"/>
    </source>
</evidence>
<dbReference type="InterPro" id="IPR026838">
    <property type="entry name" value="YheC/D"/>
</dbReference>
<keyword evidence="1" id="KW-0175">Coiled coil</keyword>
<feature type="coiled-coil region" evidence="1">
    <location>
        <begin position="410"/>
        <end position="444"/>
    </location>
</feature>
<dbReference type="AlphaFoldDB" id="A0A3A9KCC0"/>
<dbReference type="EMBL" id="PDOE01000002">
    <property type="protein sequence ID" value="RKL68182.1"/>
    <property type="molecule type" value="Genomic_DNA"/>
</dbReference>
<dbReference type="Proteomes" id="UP000281498">
    <property type="component" value="Unassembled WGS sequence"/>
</dbReference>
<feature type="coiled-coil region" evidence="1">
    <location>
        <begin position="474"/>
        <end position="508"/>
    </location>
</feature>
<reference evidence="2 3" key="1">
    <citation type="submission" date="2017-10" db="EMBL/GenBank/DDBJ databases">
        <title>Bacillus sp. nov., a halophilic bacterium isolated from a Keqin Lake.</title>
        <authorList>
            <person name="Wang H."/>
        </authorList>
    </citation>
    <scope>NUCLEOTIDE SEQUENCE [LARGE SCALE GENOMIC DNA]</scope>
    <source>
        <strain evidence="2 3">KCTC 13187</strain>
    </source>
</reference>
<keyword evidence="3" id="KW-1185">Reference proteome</keyword>
<sequence>MPVAKKTLIGVLVRNPGRVRDFERTKSLNVDLLVFNSKGINWSKKRIRGFFFNGTKWEKKSCPFPGAVYNRSYSSERQLVSKIEGVIGKGKVFNCITRFDKWTMHQILQKSSIGSHLPDTYLFQSSQLLKLLSTYRKLILKPCKGSLGKRVYLIEQTDDNKFRLYINIHKNITNEEIPQENLESSDRNTLLDEANKTNIKKQPELMNDERFLVPAKINTLNPEDFIKSINELIKNERFLVQNFIPLDQTNQKIYDIRMYVQKNEQGNWKVTGGLSRLGTSTSYVTNMCTEIKSLNNTIKCNNNLSVDKIKNMKTLGIQIAQILERQIGHLGELSVDFGLDQQGKAWLIEVNGKPQRKIVKRINYSKLTRDIYNTPFKYARSLATNRIEISKINNTSRQLLAGSPLSNNNLQDNKGLLEKIEEHRKNAEENEHKLIGTLRELQDTKKLLAASEAREDKQKKNLVINNEEFNKDLLEKIDQHRKSTDEKMRRMEERDNRITENLRELKETKKLLVTSKEREDKQTKKWWAFWK</sequence>
<dbReference type="SUPFAM" id="SSF56059">
    <property type="entry name" value="Glutathione synthetase ATP-binding domain-like"/>
    <property type="match status" value="1"/>
</dbReference>
<organism evidence="2 3">
    <name type="scientific">Salipaludibacillus neizhouensis</name>
    <dbReference type="NCBI Taxonomy" id="885475"/>
    <lineage>
        <taxon>Bacteria</taxon>
        <taxon>Bacillati</taxon>
        <taxon>Bacillota</taxon>
        <taxon>Bacilli</taxon>
        <taxon>Bacillales</taxon>
        <taxon>Bacillaceae</taxon>
    </lineage>
</organism>
<name>A0A3A9KCC0_9BACI</name>
<comment type="caution">
    <text evidence="2">The sequence shown here is derived from an EMBL/GenBank/DDBJ whole genome shotgun (WGS) entry which is preliminary data.</text>
</comment>
<dbReference type="Gene3D" id="3.30.470.20">
    <property type="entry name" value="ATP-grasp fold, B domain"/>
    <property type="match status" value="1"/>
</dbReference>
<protein>
    <submittedName>
        <fullName evidence="2">Uncharacterized protein</fullName>
    </submittedName>
</protein>
<accession>A0A3A9KCC0</accession>
<evidence type="ECO:0000313" key="2">
    <source>
        <dbReference type="EMBL" id="RKL68182.1"/>
    </source>
</evidence>
<proteinExistence type="predicted"/>
<evidence type="ECO:0000313" key="3">
    <source>
        <dbReference type="Proteomes" id="UP000281498"/>
    </source>
</evidence>